<dbReference type="GO" id="GO:0003697">
    <property type="term" value="F:single-stranded DNA binding"/>
    <property type="evidence" value="ECO:0007669"/>
    <property type="project" value="TreeGrafter"/>
</dbReference>
<dbReference type="Pfam" id="PF08423">
    <property type="entry name" value="Rad51"/>
    <property type="match status" value="1"/>
</dbReference>
<evidence type="ECO:0000313" key="11">
    <source>
        <dbReference type="EMBL" id="KAF2074643.1"/>
    </source>
</evidence>
<evidence type="ECO:0000256" key="9">
    <source>
        <dbReference type="ARBA" id="ARBA00023242"/>
    </source>
</evidence>
<keyword evidence="9" id="KW-0539">Nucleus</keyword>
<evidence type="ECO:0000256" key="8">
    <source>
        <dbReference type="ARBA" id="ARBA00023204"/>
    </source>
</evidence>
<dbReference type="GO" id="GO:0005657">
    <property type="term" value="C:replication fork"/>
    <property type="evidence" value="ECO:0007669"/>
    <property type="project" value="TreeGrafter"/>
</dbReference>
<dbReference type="EMBL" id="AJWJ01000136">
    <property type="protein sequence ID" value="KAF2074643.1"/>
    <property type="molecule type" value="Genomic_DNA"/>
</dbReference>
<accession>A0A8J4PTV8</accession>
<dbReference type="InterPro" id="IPR020588">
    <property type="entry name" value="RecA_ATP-bd"/>
</dbReference>
<dbReference type="PROSITE" id="PS50162">
    <property type="entry name" value="RECA_2"/>
    <property type="match status" value="1"/>
</dbReference>
<dbReference type="InterPro" id="IPR013632">
    <property type="entry name" value="Rad51_C"/>
</dbReference>
<dbReference type="SUPFAM" id="SSF52540">
    <property type="entry name" value="P-loop containing nucleoside triphosphate hydrolases"/>
    <property type="match status" value="1"/>
</dbReference>
<dbReference type="GO" id="GO:0140664">
    <property type="term" value="F:ATP-dependent DNA damage sensor activity"/>
    <property type="evidence" value="ECO:0007669"/>
    <property type="project" value="InterPro"/>
</dbReference>
<evidence type="ECO:0000259" key="10">
    <source>
        <dbReference type="PROSITE" id="PS50162"/>
    </source>
</evidence>
<evidence type="ECO:0000256" key="1">
    <source>
        <dbReference type="ARBA" id="ARBA00004123"/>
    </source>
</evidence>
<dbReference type="GO" id="GO:0005524">
    <property type="term" value="F:ATP binding"/>
    <property type="evidence" value="ECO:0007669"/>
    <property type="project" value="UniProtKB-KW"/>
</dbReference>
<dbReference type="GO" id="GO:0005815">
    <property type="term" value="C:microtubule organizing center"/>
    <property type="evidence" value="ECO:0007669"/>
    <property type="project" value="TreeGrafter"/>
</dbReference>
<dbReference type="PANTHER" id="PTHR46457">
    <property type="entry name" value="DNA REPAIR PROTEIN RAD51 HOMOLOG 4"/>
    <property type="match status" value="1"/>
</dbReference>
<keyword evidence="8" id="KW-0234">DNA repair</keyword>
<keyword evidence="6" id="KW-0238">DNA-binding</keyword>
<gene>
    <name evidence="11" type="ORF">CYY_004038</name>
</gene>
<evidence type="ECO:0000256" key="4">
    <source>
        <dbReference type="ARBA" id="ARBA00022763"/>
    </source>
</evidence>
<dbReference type="GO" id="GO:0000724">
    <property type="term" value="P:double-strand break repair via homologous recombination"/>
    <property type="evidence" value="ECO:0007669"/>
    <property type="project" value="TreeGrafter"/>
</dbReference>
<keyword evidence="5" id="KW-0067">ATP-binding</keyword>
<evidence type="ECO:0000256" key="2">
    <source>
        <dbReference type="ARBA" id="ARBA00007095"/>
    </source>
</evidence>
<dbReference type="InterPro" id="IPR047323">
    <property type="entry name" value="Rad51D_C"/>
</dbReference>
<comment type="subcellular location">
    <subcellularLocation>
        <location evidence="1">Nucleus</location>
    </subcellularLocation>
</comment>
<evidence type="ECO:0000256" key="3">
    <source>
        <dbReference type="ARBA" id="ARBA00022741"/>
    </source>
</evidence>
<proteinExistence type="inferred from homology"/>
<keyword evidence="7" id="KW-0233">DNA recombination</keyword>
<dbReference type="GO" id="GO:0000400">
    <property type="term" value="F:four-way junction DNA binding"/>
    <property type="evidence" value="ECO:0007669"/>
    <property type="project" value="TreeGrafter"/>
</dbReference>
<dbReference type="InterPro" id="IPR027417">
    <property type="entry name" value="P-loop_NTPase"/>
</dbReference>
<keyword evidence="12" id="KW-1185">Reference proteome</keyword>
<reference evidence="11" key="1">
    <citation type="submission" date="2020-01" db="EMBL/GenBank/DDBJ databases">
        <title>Development of genomics and gene disruption for Polysphondylium violaceum indicates a role for the polyketide synthase stlB in stalk morphogenesis.</title>
        <authorList>
            <person name="Narita B."/>
            <person name="Kawabe Y."/>
            <person name="Kin K."/>
            <person name="Saito T."/>
            <person name="Gibbs R."/>
            <person name="Kuspa A."/>
            <person name="Muzny D."/>
            <person name="Queller D."/>
            <person name="Richards S."/>
            <person name="Strassman J."/>
            <person name="Sucgang R."/>
            <person name="Worley K."/>
            <person name="Schaap P."/>
        </authorList>
    </citation>
    <scope>NUCLEOTIDE SEQUENCE</scope>
    <source>
        <strain evidence="11">QSvi11</strain>
    </source>
</reference>
<dbReference type="GO" id="GO:0000723">
    <property type="term" value="P:telomere maintenance"/>
    <property type="evidence" value="ECO:0007669"/>
    <property type="project" value="TreeGrafter"/>
</dbReference>
<name>A0A8J4PTV8_9MYCE</name>
<dbReference type="GO" id="GO:0007131">
    <property type="term" value="P:reciprocal meiotic recombination"/>
    <property type="evidence" value="ECO:0007669"/>
    <property type="project" value="TreeGrafter"/>
</dbReference>
<evidence type="ECO:0000256" key="6">
    <source>
        <dbReference type="ARBA" id="ARBA00023125"/>
    </source>
</evidence>
<comment type="caution">
    <text evidence="11">The sequence shown here is derived from an EMBL/GenBank/DDBJ whole genome shotgun (WGS) entry which is preliminary data.</text>
</comment>
<dbReference type="CDD" id="cd19489">
    <property type="entry name" value="Rad51D"/>
    <property type="match status" value="1"/>
</dbReference>
<dbReference type="OrthoDB" id="336321at2759"/>
<dbReference type="AlphaFoldDB" id="A0A8J4PTV8"/>
<dbReference type="GO" id="GO:0042148">
    <property type="term" value="P:DNA strand invasion"/>
    <property type="evidence" value="ECO:0007669"/>
    <property type="project" value="TreeGrafter"/>
</dbReference>
<keyword evidence="4" id="KW-0227">DNA damage</keyword>
<comment type="similarity">
    <text evidence="2">Belongs to the RecA family. RAD51 subfamily.</text>
</comment>
<dbReference type="Gene3D" id="3.40.50.300">
    <property type="entry name" value="P-loop containing nucleotide triphosphate hydrolases"/>
    <property type="match status" value="1"/>
</dbReference>
<dbReference type="PANTHER" id="PTHR46457:SF1">
    <property type="entry name" value="DNA REPAIR PROTEIN RAD51 HOMOLOG 4"/>
    <property type="match status" value="1"/>
</dbReference>
<dbReference type="GO" id="GO:0033063">
    <property type="term" value="C:Rad51B-Rad51C-Rad51D-XRCC2 complex"/>
    <property type="evidence" value="ECO:0007669"/>
    <property type="project" value="TreeGrafter"/>
</dbReference>
<evidence type="ECO:0000256" key="5">
    <source>
        <dbReference type="ARBA" id="ARBA00022840"/>
    </source>
</evidence>
<evidence type="ECO:0000256" key="7">
    <source>
        <dbReference type="ARBA" id="ARBA00023172"/>
    </source>
</evidence>
<keyword evidence="3" id="KW-0547">Nucleotide-binding</keyword>
<feature type="domain" description="RecA family profile 1" evidence="10">
    <location>
        <begin position="101"/>
        <end position="286"/>
    </location>
</feature>
<protein>
    <recommendedName>
        <fullName evidence="10">RecA family profile 1 domain-containing protein</fullName>
    </recommendedName>
</protein>
<sequence>MDLNQQQQDEQDQQLQQEPQQYTGLELIFYEFQLLGSDNVDRFLRAGFKTVEDILISNEYHIHKAVNIPIEVVVKILKNLRRIFNSTIVDGNQFTSDILNGSLLFSTGSSSLDAITGGGYMTGEIIEFIGPTSCGKTQICMQSVFNLSYKYQLNAIYIDSSGSFSSDRIIEMFRSNVEAANPSLEFHETQSMMIPLLERIKVYTCFDASQLMELLIKISSNLEKKKLDNNYSNQRMIVIDSIGILFSPIIGGKQTHGHYTMMMISRLMKTIANTYQITFILTNNTVESNFNNSNSANNNNNSNSHNKPALGEAWSAVANHRFMITNTYTNDELEDRSIYVYRSTRLKVDQMVDFSISSFGIS</sequence>
<dbReference type="Proteomes" id="UP000695562">
    <property type="component" value="Unassembled WGS sequence"/>
</dbReference>
<dbReference type="InterPro" id="IPR051988">
    <property type="entry name" value="HRR_RAD51_Paralog"/>
</dbReference>
<evidence type="ECO:0000313" key="12">
    <source>
        <dbReference type="Proteomes" id="UP000695562"/>
    </source>
</evidence>
<organism evidence="11 12">
    <name type="scientific">Polysphondylium violaceum</name>
    <dbReference type="NCBI Taxonomy" id="133409"/>
    <lineage>
        <taxon>Eukaryota</taxon>
        <taxon>Amoebozoa</taxon>
        <taxon>Evosea</taxon>
        <taxon>Eumycetozoa</taxon>
        <taxon>Dictyostelia</taxon>
        <taxon>Dictyosteliales</taxon>
        <taxon>Dictyosteliaceae</taxon>
        <taxon>Polysphondylium</taxon>
    </lineage>
</organism>